<evidence type="ECO:0000313" key="2">
    <source>
        <dbReference type="EMBL" id="SDZ98882.1"/>
    </source>
</evidence>
<dbReference type="RefSeq" id="WP_091338227.1">
    <property type="nucleotide sequence ID" value="NZ_FNRM01000001.1"/>
</dbReference>
<evidence type="ECO:0000313" key="3">
    <source>
        <dbReference type="Proteomes" id="UP000198773"/>
    </source>
</evidence>
<dbReference type="NCBIfam" id="TIGR04219">
    <property type="entry name" value="OMP_w_GlyGly"/>
    <property type="match status" value="1"/>
</dbReference>
<dbReference type="Proteomes" id="UP000198773">
    <property type="component" value="Unassembled WGS sequence"/>
</dbReference>
<gene>
    <name evidence="2" type="ORF">SAMN04488051_101251</name>
</gene>
<keyword evidence="3" id="KW-1185">Reference proteome</keyword>
<accession>A0A1H3XJV3</accession>
<feature type="signal peptide" evidence="1">
    <location>
        <begin position="1"/>
        <end position="21"/>
    </location>
</feature>
<proteinExistence type="predicted"/>
<dbReference type="OrthoDB" id="6708408at2"/>
<dbReference type="STRING" id="152573.SAMN04488051_101251"/>
<dbReference type="AlphaFoldDB" id="A0A1H3XJV3"/>
<dbReference type="InterPro" id="IPR026387">
    <property type="entry name" value="OMP_w_GlyGly"/>
</dbReference>
<feature type="chain" id="PRO_5011616074" evidence="1">
    <location>
        <begin position="22"/>
        <end position="249"/>
    </location>
</feature>
<reference evidence="2 3" key="1">
    <citation type="submission" date="2016-10" db="EMBL/GenBank/DDBJ databases">
        <authorList>
            <person name="de Groot N.N."/>
        </authorList>
    </citation>
    <scope>NUCLEOTIDE SEQUENCE [LARGE SCALE GENOMIC DNA]</scope>
    <source>
        <strain evidence="2 3">CGMCC 1.3430</strain>
    </source>
</reference>
<evidence type="ECO:0000256" key="1">
    <source>
        <dbReference type="SAM" id="SignalP"/>
    </source>
</evidence>
<sequence>MKAKFAVFLALPLLLSTPVQADFLAVKVQLDSWQASADGAFGQTGSSLPQNFSSKNQLSLGLALEHPIPLLPNLAVRYQSLKHLGRAELAQTFALAGQSFPIGSQLSSKLDLSHLDLVLYYELLDNNLFELDFGAMVKRIDGTAEVSNQTALRSEQSVKGSIPMLYAATRLNLVGTSWQFFAQASGVTPGRHQAHDVSAGFAFQFMDTMMMDGALRLGYRDSKLELDNLQGLSSTMDYSGVFLGLELSF</sequence>
<protein>
    <submittedName>
        <fullName evidence="2">Outer membrane protein</fullName>
    </submittedName>
</protein>
<keyword evidence="1" id="KW-0732">Signal</keyword>
<dbReference type="EMBL" id="FNRM01000001">
    <property type="protein sequence ID" value="SDZ98882.1"/>
    <property type="molecule type" value="Genomic_DNA"/>
</dbReference>
<name>A0A1H3XJV3_ALKAM</name>
<organism evidence="2 3">
    <name type="scientific">Alkalimonas amylolytica</name>
    <dbReference type="NCBI Taxonomy" id="152573"/>
    <lineage>
        <taxon>Bacteria</taxon>
        <taxon>Pseudomonadati</taxon>
        <taxon>Pseudomonadota</taxon>
        <taxon>Gammaproteobacteria</taxon>
        <taxon>Alkalimonas</taxon>
    </lineage>
</organism>